<proteinExistence type="inferred from homology"/>
<dbReference type="PANTHER" id="PTHR35807:SF1">
    <property type="entry name" value="TRANSCRIPTIONAL REGULATOR REDD"/>
    <property type="match status" value="1"/>
</dbReference>
<protein>
    <submittedName>
        <fullName evidence="8">SARP family transcriptional regulator</fullName>
    </submittedName>
</protein>
<dbReference type="SMART" id="SM00862">
    <property type="entry name" value="Trans_reg_C"/>
    <property type="match status" value="1"/>
</dbReference>
<dbReference type="SUPFAM" id="SSF46894">
    <property type="entry name" value="C-terminal effector domain of the bipartite response regulators"/>
    <property type="match status" value="1"/>
</dbReference>
<evidence type="ECO:0000256" key="1">
    <source>
        <dbReference type="ARBA" id="ARBA00005820"/>
    </source>
</evidence>
<feature type="domain" description="OmpR/PhoB-type" evidence="7">
    <location>
        <begin position="1"/>
        <end position="99"/>
    </location>
</feature>
<dbReference type="InterPro" id="IPR016032">
    <property type="entry name" value="Sig_transdc_resp-reg_C-effctor"/>
</dbReference>
<sequence length="654" mass="69039">MSVTFGVLGPVIAHGTDGAPLSLRGPRHRAVLARLVAARRRVVPVDRLVADLWEEPPADGVGAVRTFVAALRRALEPDRPPRAPARLLVTEGPGYALRAHPDTVDAWRFEAALADGPDDASPAARATRLDGALGWWRGPALSDLGGELWARAERDRLTGLRLHAVELLAEAHLAAGAPERAAADLDAHVTEHPGREEGWRLLALALYRAGRQGEALAAVRRARAALRDGLGLDPGPRLGRLEQEMLRQDPHLDPDRADPTDRLWESARASWDAEVRAGARARLESTAGLVRDLAFTGGGGLARSRDHRLAAVLAAERTGDPELAARVIGTHDVPAVWTSSDDPRQAAELVSAARRTLDRLPPGREAARCRLLAAIAVESRGVPAAADTPPAVDAAHEAVRLARRLGDPALLAFALNGAYMQEFRTAGLSPARARIGAELLELARRHGMVRIEVLAHLVLLQSRCAVGDLAGAGRHAAAADGLAARWDLPLVAVFTAWYRAVRVACGGTAQQGRAAYREAATTLVGAGMPGVAAGLLPLALLGVDLLHHREPRFSGEEDWGPNAPWVTPLLRLAADDQDGAAAAFASLPDPPGDLLTEARWALVARAAELLGHPEAATRARRALLPAAGEWAGAASGMLTLGPVSDFLPPTGAAD</sequence>
<comment type="caution">
    <text evidence="8">The sequence shown here is derived from an EMBL/GenBank/DDBJ whole genome shotgun (WGS) entry which is preliminary data.</text>
</comment>
<dbReference type="Pfam" id="PF03704">
    <property type="entry name" value="BTAD"/>
    <property type="match status" value="1"/>
</dbReference>
<dbReference type="Proteomes" id="UP000727056">
    <property type="component" value="Unassembled WGS sequence"/>
</dbReference>
<dbReference type="EMBL" id="JAAVJC010000047">
    <property type="protein sequence ID" value="NJQ14977.1"/>
    <property type="molecule type" value="Genomic_DNA"/>
</dbReference>
<feature type="DNA-binding region" description="OmpR/PhoB-type" evidence="6">
    <location>
        <begin position="1"/>
        <end position="99"/>
    </location>
</feature>
<keyword evidence="2" id="KW-0902">Two-component regulatory system</keyword>
<evidence type="ECO:0000256" key="2">
    <source>
        <dbReference type="ARBA" id="ARBA00023012"/>
    </source>
</evidence>
<dbReference type="Gene3D" id="1.10.10.10">
    <property type="entry name" value="Winged helix-like DNA-binding domain superfamily/Winged helix DNA-binding domain"/>
    <property type="match status" value="1"/>
</dbReference>
<keyword evidence="4 6" id="KW-0238">DNA-binding</keyword>
<dbReference type="RefSeq" id="WP_168087759.1">
    <property type="nucleotide sequence ID" value="NZ_BHZH01000170.1"/>
</dbReference>
<dbReference type="CDD" id="cd15831">
    <property type="entry name" value="BTAD"/>
    <property type="match status" value="1"/>
</dbReference>
<organism evidence="8 9">
    <name type="scientific">Streptomyces bohaiensis</name>
    <dbReference type="NCBI Taxonomy" id="1431344"/>
    <lineage>
        <taxon>Bacteria</taxon>
        <taxon>Bacillati</taxon>
        <taxon>Actinomycetota</taxon>
        <taxon>Actinomycetes</taxon>
        <taxon>Kitasatosporales</taxon>
        <taxon>Streptomycetaceae</taxon>
        <taxon>Streptomyces</taxon>
    </lineage>
</organism>
<dbReference type="InterPro" id="IPR036388">
    <property type="entry name" value="WH-like_DNA-bd_sf"/>
</dbReference>
<dbReference type="Pfam" id="PF00486">
    <property type="entry name" value="Trans_reg_C"/>
    <property type="match status" value="1"/>
</dbReference>
<comment type="similarity">
    <text evidence="1">Belongs to the AfsR/DnrI/RedD regulatory family.</text>
</comment>
<gene>
    <name evidence="8" type="ORF">HCN52_08465</name>
</gene>
<dbReference type="PROSITE" id="PS51755">
    <property type="entry name" value="OMPR_PHOB"/>
    <property type="match status" value="1"/>
</dbReference>
<keyword evidence="9" id="KW-1185">Reference proteome</keyword>
<dbReference type="SUPFAM" id="SSF48452">
    <property type="entry name" value="TPR-like"/>
    <property type="match status" value="1"/>
</dbReference>
<evidence type="ECO:0000256" key="4">
    <source>
        <dbReference type="ARBA" id="ARBA00023125"/>
    </source>
</evidence>
<dbReference type="PANTHER" id="PTHR35807">
    <property type="entry name" value="TRANSCRIPTIONAL REGULATOR REDD-RELATED"/>
    <property type="match status" value="1"/>
</dbReference>
<dbReference type="InterPro" id="IPR001867">
    <property type="entry name" value="OmpR/PhoB-type_DNA-bd"/>
</dbReference>
<dbReference type="Gene3D" id="1.25.40.10">
    <property type="entry name" value="Tetratricopeptide repeat domain"/>
    <property type="match status" value="1"/>
</dbReference>
<evidence type="ECO:0000313" key="9">
    <source>
        <dbReference type="Proteomes" id="UP000727056"/>
    </source>
</evidence>
<evidence type="ECO:0000256" key="3">
    <source>
        <dbReference type="ARBA" id="ARBA00023015"/>
    </source>
</evidence>
<evidence type="ECO:0000256" key="5">
    <source>
        <dbReference type="ARBA" id="ARBA00023163"/>
    </source>
</evidence>
<dbReference type="SMART" id="SM01043">
    <property type="entry name" value="BTAD"/>
    <property type="match status" value="1"/>
</dbReference>
<dbReference type="InterPro" id="IPR051677">
    <property type="entry name" value="AfsR-DnrI-RedD_regulator"/>
</dbReference>
<name>A0ABX1CCP5_9ACTN</name>
<dbReference type="InterPro" id="IPR005158">
    <property type="entry name" value="BTAD"/>
</dbReference>
<evidence type="ECO:0000259" key="7">
    <source>
        <dbReference type="PROSITE" id="PS51755"/>
    </source>
</evidence>
<keyword evidence="5" id="KW-0804">Transcription</keyword>
<dbReference type="InterPro" id="IPR011990">
    <property type="entry name" value="TPR-like_helical_dom_sf"/>
</dbReference>
<evidence type="ECO:0000256" key="6">
    <source>
        <dbReference type="PROSITE-ProRule" id="PRU01091"/>
    </source>
</evidence>
<accession>A0ABX1CCP5</accession>
<keyword evidence="3" id="KW-0805">Transcription regulation</keyword>
<reference evidence="8 9" key="1">
    <citation type="submission" date="2020-03" db="EMBL/GenBank/DDBJ databases">
        <title>Draft genome of Streptomyces sp. ventii, isolated from the Axial Seamount in the Pacific Ocean, and resequencing of the two type strains Streptomyces lonarensis strain NCL 716 and Streptomyces bohaiensis strain 11A07.</title>
        <authorList>
            <person name="Loughran R.M."/>
            <person name="Pfannmuller K.M."/>
            <person name="Wasson B.J."/>
            <person name="Deadmond M.C."/>
            <person name="Paddock B.E."/>
            <person name="Koyack M.J."/>
            <person name="Gallegos D.A."/>
            <person name="Mitchell E.A."/>
            <person name="Ushijima B."/>
            <person name="Saw J.H."/>
            <person name="Mcphail K.L."/>
            <person name="Videau P."/>
        </authorList>
    </citation>
    <scope>NUCLEOTIDE SEQUENCE [LARGE SCALE GENOMIC DNA]</scope>
    <source>
        <strain evidence="8 9">11A07</strain>
    </source>
</reference>
<evidence type="ECO:0000313" key="8">
    <source>
        <dbReference type="EMBL" id="NJQ14977.1"/>
    </source>
</evidence>